<organism evidence="1 2">
    <name type="scientific">Globodera rostochiensis</name>
    <name type="common">Golden nematode worm</name>
    <name type="synonym">Heterodera rostochiensis</name>
    <dbReference type="NCBI Taxonomy" id="31243"/>
    <lineage>
        <taxon>Eukaryota</taxon>
        <taxon>Metazoa</taxon>
        <taxon>Ecdysozoa</taxon>
        <taxon>Nematoda</taxon>
        <taxon>Chromadorea</taxon>
        <taxon>Rhabditida</taxon>
        <taxon>Tylenchina</taxon>
        <taxon>Tylenchomorpha</taxon>
        <taxon>Tylenchoidea</taxon>
        <taxon>Heteroderidae</taxon>
        <taxon>Heteroderinae</taxon>
        <taxon>Globodera</taxon>
    </lineage>
</organism>
<keyword evidence="1" id="KW-1185">Reference proteome</keyword>
<sequence>MSKRMFEAASNCNRGLKIPTEDRSALLRRRETVQRQEASTGALVSAVDNRFRKVGRLIMRLGGAPVVDRLFSTNKQACSQEAHVQKAAELLDTAFSDGPQGLELLASEVQEWRKYALPEASGKTGLTENRGDQFRL</sequence>
<protein>
    <submittedName>
        <fullName evidence="2">Uncharacterized protein</fullName>
    </submittedName>
</protein>
<dbReference type="Proteomes" id="UP000887572">
    <property type="component" value="Unplaced"/>
</dbReference>
<proteinExistence type="predicted"/>
<dbReference type="AlphaFoldDB" id="A0A914IEY7"/>
<accession>A0A914IEY7</accession>
<reference evidence="2" key="1">
    <citation type="submission" date="2022-11" db="UniProtKB">
        <authorList>
            <consortium name="WormBaseParasite"/>
        </authorList>
    </citation>
    <scope>IDENTIFICATION</scope>
</reference>
<evidence type="ECO:0000313" key="1">
    <source>
        <dbReference type="Proteomes" id="UP000887572"/>
    </source>
</evidence>
<evidence type="ECO:0000313" key="2">
    <source>
        <dbReference type="WBParaSite" id="Gr19_v10_g9273.t1"/>
    </source>
</evidence>
<name>A0A914IEY7_GLORO</name>
<dbReference type="WBParaSite" id="Gr19_v10_g9273.t1">
    <property type="protein sequence ID" value="Gr19_v10_g9273.t1"/>
    <property type="gene ID" value="Gr19_v10_g9273"/>
</dbReference>